<dbReference type="RefSeq" id="WP_090051455.1">
    <property type="nucleotide sequence ID" value="NZ_FNCC01000008.1"/>
</dbReference>
<name>A0A1G7UKN0_9PSEU</name>
<accession>A0A1G7UKN0</accession>
<proteinExistence type="predicted"/>
<dbReference type="Gene3D" id="3.30.450.180">
    <property type="match status" value="1"/>
</dbReference>
<dbReference type="SMART" id="SM00530">
    <property type="entry name" value="HTH_XRE"/>
    <property type="match status" value="1"/>
</dbReference>
<sequence>MTDENALGRFLRSRREELAPHDVDLPTTGRRRVPGLRREEVAVLAGLSTDYYTRIERGRECRPSGQVVEALSRALGLRDDELRHLYRLAGLDPAAGVGTTSRTVAPELRRLMNRWDDCPALVVDRALDVLARNDLATALHSGFTLGDNLVRMTFLDPFGRRFFTDWDRVAGETVGHLRLATGHQPGHPRLRDLVAEASAGSARFRELWERHRVVAKTRKDKRFTHPSVGDLDLTYETFDVTSSPGQQLVVYQAMPGSPSEDGLRLLGSLAATGARR</sequence>
<reference evidence="3" key="1">
    <citation type="submission" date="2016-10" db="EMBL/GenBank/DDBJ databases">
        <authorList>
            <person name="Varghese N."/>
            <person name="Submissions S."/>
        </authorList>
    </citation>
    <scope>NUCLEOTIDE SEQUENCE [LARGE SCALE GENOMIC DNA]</scope>
    <source>
        <strain evidence="3">CGMCC 4.3506</strain>
    </source>
</reference>
<dbReference type="Gene3D" id="1.10.260.40">
    <property type="entry name" value="lambda repressor-like DNA-binding domains"/>
    <property type="match status" value="1"/>
</dbReference>
<dbReference type="GO" id="GO:0003677">
    <property type="term" value="F:DNA binding"/>
    <property type="evidence" value="ECO:0007669"/>
    <property type="project" value="InterPro"/>
</dbReference>
<dbReference type="InterPro" id="IPR001387">
    <property type="entry name" value="Cro/C1-type_HTH"/>
</dbReference>
<evidence type="ECO:0000313" key="2">
    <source>
        <dbReference type="EMBL" id="SDG48047.1"/>
    </source>
</evidence>
<dbReference type="STRING" id="200378.SAMN05216553_108266"/>
<dbReference type="AlphaFoldDB" id="A0A1G7UKN0"/>
<dbReference type="EMBL" id="FNCC01000008">
    <property type="protein sequence ID" value="SDG48047.1"/>
    <property type="molecule type" value="Genomic_DNA"/>
</dbReference>
<evidence type="ECO:0000313" key="3">
    <source>
        <dbReference type="Proteomes" id="UP000199623"/>
    </source>
</evidence>
<dbReference type="Proteomes" id="UP000199623">
    <property type="component" value="Unassembled WGS sequence"/>
</dbReference>
<dbReference type="Pfam" id="PF13560">
    <property type="entry name" value="HTH_31"/>
    <property type="match status" value="1"/>
</dbReference>
<dbReference type="InterPro" id="IPR010982">
    <property type="entry name" value="Lambda_DNA-bd_dom_sf"/>
</dbReference>
<dbReference type="OrthoDB" id="4790304at2"/>
<dbReference type="PROSITE" id="PS50943">
    <property type="entry name" value="HTH_CROC1"/>
    <property type="match status" value="1"/>
</dbReference>
<dbReference type="PANTHER" id="PTHR35010">
    <property type="entry name" value="BLL4672 PROTEIN-RELATED"/>
    <property type="match status" value="1"/>
</dbReference>
<keyword evidence="3" id="KW-1185">Reference proteome</keyword>
<evidence type="ECO:0000259" key="1">
    <source>
        <dbReference type="PROSITE" id="PS50943"/>
    </source>
</evidence>
<protein>
    <submittedName>
        <fullName evidence="2">Helix-turn-helix domain-containing protein</fullName>
    </submittedName>
</protein>
<dbReference type="CDD" id="cd00093">
    <property type="entry name" value="HTH_XRE"/>
    <property type="match status" value="1"/>
</dbReference>
<dbReference type="SUPFAM" id="SSF47413">
    <property type="entry name" value="lambda repressor-like DNA-binding domains"/>
    <property type="match status" value="1"/>
</dbReference>
<dbReference type="PANTHER" id="PTHR35010:SF2">
    <property type="entry name" value="BLL4672 PROTEIN"/>
    <property type="match status" value="1"/>
</dbReference>
<feature type="domain" description="HTH cro/C1-type" evidence="1">
    <location>
        <begin position="35"/>
        <end position="82"/>
    </location>
</feature>
<dbReference type="Pfam" id="PF17765">
    <property type="entry name" value="MLTR_LBD"/>
    <property type="match status" value="1"/>
</dbReference>
<organism evidence="2 3">
    <name type="scientific">Lentzea fradiae</name>
    <dbReference type="NCBI Taxonomy" id="200378"/>
    <lineage>
        <taxon>Bacteria</taxon>
        <taxon>Bacillati</taxon>
        <taxon>Actinomycetota</taxon>
        <taxon>Actinomycetes</taxon>
        <taxon>Pseudonocardiales</taxon>
        <taxon>Pseudonocardiaceae</taxon>
        <taxon>Lentzea</taxon>
    </lineage>
</organism>
<gene>
    <name evidence="2" type="ORF">SAMN05216553_108266</name>
</gene>
<dbReference type="InterPro" id="IPR041413">
    <property type="entry name" value="MLTR_LBD"/>
</dbReference>